<keyword evidence="3" id="KW-1185">Reference proteome</keyword>
<sequence length="169" mass="19199">MQALMDTAVPDPSGSPRIKNRNDPWPFWIFKRQRSSKDHHPYDNTASTWTNPAATRHQQGAHADCPGQSRRATDLHGKDWDKYGPTRHLNGPSRTYTTTTRRSIFCDSISMQSNLEGVTSYTYLTRQNATYKESYCQSEPSCFQKILTSSKLLPIENSSSKENQARGPD</sequence>
<organism evidence="2 3">
    <name type="scientific">Dreissena polymorpha</name>
    <name type="common">Zebra mussel</name>
    <name type="synonym">Mytilus polymorpha</name>
    <dbReference type="NCBI Taxonomy" id="45954"/>
    <lineage>
        <taxon>Eukaryota</taxon>
        <taxon>Metazoa</taxon>
        <taxon>Spiralia</taxon>
        <taxon>Lophotrochozoa</taxon>
        <taxon>Mollusca</taxon>
        <taxon>Bivalvia</taxon>
        <taxon>Autobranchia</taxon>
        <taxon>Heteroconchia</taxon>
        <taxon>Euheterodonta</taxon>
        <taxon>Imparidentia</taxon>
        <taxon>Neoheterodontei</taxon>
        <taxon>Myida</taxon>
        <taxon>Dreissenoidea</taxon>
        <taxon>Dreissenidae</taxon>
        <taxon>Dreissena</taxon>
    </lineage>
</organism>
<reference evidence="2" key="1">
    <citation type="journal article" date="2019" name="bioRxiv">
        <title>The Genome of the Zebra Mussel, Dreissena polymorpha: A Resource for Invasive Species Research.</title>
        <authorList>
            <person name="McCartney M.A."/>
            <person name="Auch B."/>
            <person name="Kono T."/>
            <person name="Mallez S."/>
            <person name="Zhang Y."/>
            <person name="Obille A."/>
            <person name="Becker A."/>
            <person name="Abrahante J.E."/>
            <person name="Garbe J."/>
            <person name="Badalamenti J.P."/>
            <person name="Herman A."/>
            <person name="Mangelson H."/>
            <person name="Liachko I."/>
            <person name="Sullivan S."/>
            <person name="Sone E.D."/>
            <person name="Koren S."/>
            <person name="Silverstein K.A.T."/>
            <person name="Beckman K.B."/>
            <person name="Gohl D.M."/>
        </authorList>
    </citation>
    <scope>NUCLEOTIDE SEQUENCE</scope>
    <source>
        <strain evidence="2">Duluth1</strain>
        <tissue evidence="2">Whole animal</tissue>
    </source>
</reference>
<feature type="region of interest" description="Disordered" evidence="1">
    <location>
        <begin position="59"/>
        <end position="96"/>
    </location>
</feature>
<feature type="region of interest" description="Disordered" evidence="1">
    <location>
        <begin position="1"/>
        <end position="20"/>
    </location>
</feature>
<evidence type="ECO:0000313" key="3">
    <source>
        <dbReference type="Proteomes" id="UP000828390"/>
    </source>
</evidence>
<evidence type="ECO:0000256" key="1">
    <source>
        <dbReference type="SAM" id="MobiDB-lite"/>
    </source>
</evidence>
<gene>
    <name evidence="2" type="ORF">DPMN_186042</name>
</gene>
<evidence type="ECO:0000313" key="2">
    <source>
        <dbReference type="EMBL" id="KAH3751483.1"/>
    </source>
</evidence>
<comment type="caution">
    <text evidence="2">The sequence shown here is derived from an EMBL/GenBank/DDBJ whole genome shotgun (WGS) entry which is preliminary data.</text>
</comment>
<dbReference type="Proteomes" id="UP000828390">
    <property type="component" value="Unassembled WGS sequence"/>
</dbReference>
<feature type="compositionally biased region" description="Basic and acidic residues" evidence="1">
    <location>
        <begin position="71"/>
        <end position="84"/>
    </location>
</feature>
<dbReference type="AlphaFoldDB" id="A0A9D4DM14"/>
<dbReference type="EMBL" id="JAIWYP010000010">
    <property type="protein sequence ID" value="KAH3751483.1"/>
    <property type="molecule type" value="Genomic_DNA"/>
</dbReference>
<protein>
    <submittedName>
        <fullName evidence="2">Uncharacterized protein</fullName>
    </submittedName>
</protein>
<name>A0A9D4DM14_DREPO</name>
<accession>A0A9D4DM14</accession>
<reference evidence="2" key="2">
    <citation type="submission" date="2020-11" db="EMBL/GenBank/DDBJ databases">
        <authorList>
            <person name="McCartney M.A."/>
            <person name="Auch B."/>
            <person name="Kono T."/>
            <person name="Mallez S."/>
            <person name="Becker A."/>
            <person name="Gohl D.M."/>
            <person name="Silverstein K.A.T."/>
            <person name="Koren S."/>
            <person name="Bechman K.B."/>
            <person name="Herman A."/>
            <person name="Abrahante J.E."/>
            <person name="Garbe J."/>
        </authorList>
    </citation>
    <scope>NUCLEOTIDE SEQUENCE</scope>
    <source>
        <strain evidence="2">Duluth1</strain>
        <tissue evidence="2">Whole animal</tissue>
    </source>
</reference>
<proteinExistence type="predicted"/>